<gene>
    <name evidence="3" type="ORF">OLC1_LOCUS1828</name>
</gene>
<dbReference type="Proteomes" id="UP001161247">
    <property type="component" value="Chromosome 1"/>
</dbReference>
<evidence type="ECO:0000313" key="3">
    <source>
        <dbReference type="EMBL" id="CAI9089495.1"/>
    </source>
</evidence>
<keyword evidence="4" id="KW-1185">Reference proteome</keyword>
<name>A0AAV1C203_OLDCO</name>
<evidence type="ECO:0000256" key="1">
    <source>
        <dbReference type="SAM" id="MobiDB-lite"/>
    </source>
</evidence>
<dbReference type="AlphaFoldDB" id="A0AAV1C203"/>
<dbReference type="InterPro" id="IPR058594">
    <property type="entry name" value="PB1-like_dom_pln"/>
</dbReference>
<feature type="domain" description="PB1-like" evidence="2">
    <location>
        <begin position="55"/>
        <end position="148"/>
    </location>
</feature>
<sequence length="429" mass="48367">MPPRAKTTPRKKTQGRKTRESSVPIPIVLHDDWEIRKEGNDFDPFSDYGHNLVYFTIRLHHGGKFSDGKYVFGKVAHVDFCHQEEFNLHELSAIMVRLYSRETICAFYYVEPLKDLSSTLYELTENAHMKEFLKVLGGQRMIDVYVCHMTEADAKEKLIRDEEKMFAEFMKEEYGFVKADNLYIKKQSAVVIEEIGKERHFTAKHVTPKSWRQKTQSALQLICWKDSDDSIEDKEFLDFLELPFKKDKDTVVSANGDDESVVGGGAVEENVSEGDDGTVEENVNDSLIEAAVLQTFVEPPEAEKVRETSVQHAETSVTAPVTEEVSEGTNDPGEISVDATSIKSIAAVQNDSTRLKDDDAINIDAVNTGLDSDDVVDTDAVGSEDVAAVNPSDAARSKMLLFFQVTAENLRTNLHLMDMYLLHMWSLHL</sequence>
<feature type="region of interest" description="Disordered" evidence="1">
    <location>
        <begin position="1"/>
        <end position="21"/>
    </location>
</feature>
<reference evidence="3" key="1">
    <citation type="submission" date="2023-03" db="EMBL/GenBank/DDBJ databases">
        <authorList>
            <person name="Julca I."/>
        </authorList>
    </citation>
    <scope>NUCLEOTIDE SEQUENCE</scope>
</reference>
<feature type="region of interest" description="Disordered" evidence="1">
    <location>
        <begin position="308"/>
        <end position="336"/>
    </location>
</feature>
<organism evidence="3 4">
    <name type="scientific">Oldenlandia corymbosa var. corymbosa</name>
    <dbReference type="NCBI Taxonomy" id="529605"/>
    <lineage>
        <taxon>Eukaryota</taxon>
        <taxon>Viridiplantae</taxon>
        <taxon>Streptophyta</taxon>
        <taxon>Embryophyta</taxon>
        <taxon>Tracheophyta</taxon>
        <taxon>Spermatophyta</taxon>
        <taxon>Magnoliopsida</taxon>
        <taxon>eudicotyledons</taxon>
        <taxon>Gunneridae</taxon>
        <taxon>Pentapetalae</taxon>
        <taxon>asterids</taxon>
        <taxon>lamiids</taxon>
        <taxon>Gentianales</taxon>
        <taxon>Rubiaceae</taxon>
        <taxon>Rubioideae</taxon>
        <taxon>Spermacoceae</taxon>
        <taxon>Hedyotis-Oldenlandia complex</taxon>
        <taxon>Oldenlandia</taxon>
    </lineage>
</organism>
<protein>
    <submittedName>
        <fullName evidence="3">OLC1v1024082C1</fullName>
    </submittedName>
</protein>
<proteinExistence type="predicted"/>
<evidence type="ECO:0000313" key="4">
    <source>
        <dbReference type="Proteomes" id="UP001161247"/>
    </source>
</evidence>
<feature type="compositionally biased region" description="Polar residues" evidence="1">
    <location>
        <begin position="310"/>
        <end position="319"/>
    </location>
</feature>
<feature type="compositionally biased region" description="Basic residues" evidence="1">
    <location>
        <begin position="7"/>
        <end position="16"/>
    </location>
</feature>
<dbReference type="EMBL" id="OX459118">
    <property type="protein sequence ID" value="CAI9089495.1"/>
    <property type="molecule type" value="Genomic_DNA"/>
</dbReference>
<accession>A0AAV1C203</accession>
<evidence type="ECO:0000259" key="2">
    <source>
        <dbReference type="Pfam" id="PF26130"/>
    </source>
</evidence>
<dbReference type="Pfam" id="PF26130">
    <property type="entry name" value="PB1-like"/>
    <property type="match status" value="1"/>
</dbReference>